<dbReference type="InterPro" id="IPR052050">
    <property type="entry name" value="SecEffector_AnkRepeat"/>
</dbReference>
<sequence length="368" mass="41988">MTVESSASISVRQYRPEDHAQVTKIYVEGLMACDSDPKYRYLWEELLRKDLTNDFSDIEASHMTPGGNFLVAVVKKNGSSRIAGIIGLLRESEDVGQIRRVYVDPNFQRMSIGRKMIAELEIWAKKNGIKHIFLTTNANKEKAKTFYSALGYTKVDEGQMLRTMRQWATTMFSVTHRKDTEWDYSVVWHAIKGNHFALAQWLFERVIPSNPSFNRWAAFAAGNGNLDMIKWISSLSEEIDLHGAIACLNGHIAVVEWVICHHPKLAHIRHADYDAAKKGRLDIVKLLHSNNIDGCTRTAIQIAAARGHLDVAKWMLLCKHKKLAGIRTRRTMDFAAESGDLEMVKWLHEHAQDLLNCRYGQSRIQWPS</sequence>
<dbReference type="InterPro" id="IPR016181">
    <property type="entry name" value="Acyl_CoA_acyltransferase"/>
</dbReference>
<dbReference type="SUPFAM" id="SSF55729">
    <property type="entry name" value="Acyl-CoA N-acyltransferases (Nat)"/>
    <property type="match status" value="1"/>
</dbReference>
<dbReference type="PANTHER" id="PTHR46586:SF3">
    <property type="entry name" value="ANKYRIN REPEAT-CONTAINING PROTEIN"/>
    <property type="match status" value="1"/>
</dbReference>
<evidence type="ECO:0000313" key="3">
    <source>
        <dbReference type="Proteomes" id="UP000018958"/>
    </source>
</evidence>
<dbReference type="SUPFAM" id="SSF48403">
    <property type="entry name" value="Ankyrin repeat"/>
    <property type="match status" value="1"/>
</dbReference>
<dbReference type="InterPro" id="IPR036770">
    <property type="entry name" value="Ankyrin_rpt-contain_sf"/>
</dbReference>
<dbReference type="CDD" id="cd04301">
    <property type="entry name" value="NAT_SF"/>
    <property type="match status" value="1"/>
</dbReference>
<accession>W2VY31</accession>
<dbReference type="Pfam" id="PF00583">
    <property type="entry name" value="Acetyltransf_1"/>
    <property type="match status" value="1"/>
</dbReference>
<dbReference type="PROSITE" id="PS51186">
    <property type="entry name" value="GNAT"/>
    <property type="match status" value="1"/>
</dbReference>
<dbReference type="InterPro" id="IPR000182">
    <property type="entry name" value="GNAT_dom"/>
</dbReference>
<dbReference type="GO" id="GO:0016747">
    <property type="term" value="F:acyltransferase activity, transferring groups other than amino-acyl groups"/>
    <property type="evidence" value="ECO:0007669"/>
    <property type="project" value="InterPro"/>
</dbReference>
<evidence type="ECO:0000313" key="2">
    <source>
        <dbReference type="EMBL" id="ETP02269.1"/>
    </source>
</evidence>
<evidence type="ECO:0000259" key="1">
    <source>
        <dbReference type="PROSITE" id="PS51186"/>
    </source>
</evidence>
<dbReference type="Pfam" id="PF13637">
    <property type="entry name" value="Ank_4"/>
    <property type="match status" value="1"/>
</dbReference>
<feature type="domain" description="N-acetyltransferase" evidence="1">
    <location>
        <begin position="9"/>
        <end position="169"/>
    </location>
</feature>
<dbReference type="Gene3D" id="3.40.630.30">
    <property type="match status" value="1"/>
</dbReference>
<dbReference type="InterPro" id="IPR002110">
    <property type="entry name" value="Ankyrin_rpt"/>
</dbReference>
<proteinExistence type="predicted"/>
<dbReference type="EMBL" id="ANIX01004122">
    <property type="protein sequence ID" value="ETP02269.1"/>
    <property type="molecule type" value="Genomic_DNA"/>
</dbReference>
<comment type="caution">
    <text evidence="2">The sequence shown here is derived from an EMBL/GenBank/DDBJ whole genome shotgun (WGS) entry which is preliminary data.</text>
</comment>
<dbReference type="Proteomes" id="UP000018958">
    <property type="component" value="Unassembled WGS sequence"/>
</dbReference>
<protein>
    <recommendedName>
        <fullName evidence="1">N-acetyltransferase domain-containing protein</fullName>
    </recommendedName>
</protein>
<reference evidence="2 3" key="1">
    <citation type="submission" date="2013-11" db="EMBL/GenBank/DDBJ databases">
        <title>The Genome Sequence of Phytophthora parasitica CJ01A1.</title>
        <authorList>
            <consortium name="The Broad Institute Genomics Platform"/>
            <person name="Russ C."/>
            <person name="Tyler B."/>
            <person name="Panabieres F."/>
            <person name="Shan W."/>
            <person name="Tripathy S."/>
            <person name="Grunwald N."/>
            <person name="Machado M."/>
            <person name="Johnson C.S."/>
            <person name="Walker B."/>
            <person name="Young S.K."/>
            <person name="Zeng Q."/>
            <person name="Gargeya S."/>
            <person name="Fitzgerald M."/>
            <person name="Haas B."/>
            <person name="Abouelleil A."/>
            <person name="Allen A.W."/>
            <person name="Alvarado L."/>
            <person name="Arachchi H.M."/>
            <person name="Berlin A.M."/>
            <person name="Chapman S.B."/>
            <person name="Gainer-Dewar J."/>
            <person name="Goldberg J."/>
            <person name="Griggs A."/>
            <person name="Gujja S."/>
            <person name="Hansen M."/>
            <person name="Howarth C."/>
            <person name="Imamovic A."/>
            <person name="Ireland A."/>
            <person name="Larimer J."/>
            <person name="McCowan C."/>
            <person name="Murphy C."/>
            <person name="Pearson M."/>
            <person name="Poon T.W."/>
            <person name="Priest M."/>
            <person name="Roberts A."/>
            <person name="Saif S."/>
            <person name="Shea T."/>
            <person name="Sisk P."/>
            <person name="Sykes S."/>
            <person name="Wortman J."/>
            <person name="Nusbaum C."/>
            <person name="Birren B."/>
        </authorList>
    </citation>
    <scope>NUCLEOTIDE SEQUENCE [LARGE SCALE GENOMIC DNA]</scope>
    <source>
        <strain evidence="2 3">CJ01A1</strain>
    </source>
</reference>
<gene>
    <name evidence="2" type="ORF">F441_20640</name>
</gene>
<name>W2VY31_PHYNI</name>
<dbReference type="PANTHER" id="PTHR46586">
    <property type="entry name" value="ANKYRIN REPEAT-CONTAINING PROTEIN"/>
    <property type="match status" value="1"/>
</dbReference>
<dbReference type="Gene3D" id="1.25.40.20">
    <property type="entry name" value="Ankyrin repeat-containing domain"/>
    <property type="match status" value="1"/>
</dbReference>
<dbReference type="AlphaFoldDB" id="W2VY31"/>
<organism evidence="2 3">
    <name type="scientific">Phytophthora nicotianae CJ01A1</name>
    <dbReference type="NCBI Taxonomy" id="1317063"/>
    <lineage>
        <taxon>Eukaryota</taxon>
        <taxon>Sar</taxon>
        <taxon>Stramenopiles</taxon>
        <taxon>Oomycota</taxon>
        <taxon>Peronosporomycetes</taxon>
        <taxon>Peronosporales</taxon>
        <taxon>Peronosporaceae</taxon>
        <taxon>Phytophthora</taxon>
    </lineage>
</organism>